<evidence type="ECO:0000313" key="1">
    <source>
        <dbReference type="Ensembl" id="ENSAOWP00000008788.1"/>
    </source>
</evidence>
<organism evidence="1 2">
    <name type="scientific">Apteryx owenii</name>
    <name type="common">Little spotted kiwi</name>
    <dbReference type="NCBI Taxonomy" id="8824"/>
    <lineage>
        <taxon>Eukaryota</taxon>
        <taxon>Metazoa</taxon>
        <taxon>Chordata</taxon>
        <taxon>Craniata</taxon>
        <taxon>Vertebrata</taxon>
        <taxon>Euteleostomi</taxon>
        <taxon>Archelosauria</taxon>
        <taxon>Archosauria</taxon>
        <taxon>Dinosauria</taxon>
        <taxon>Saurischia</taxon>
        <taxon>Theropoda</taxon>
        <taxon>Coelurosauria</taxon>
        <taxon>Aves</taxon>
        <taxon>Palaeognathae</taxon>
        <taxon>Apterygiformes</taxon>
        <taxon>Apterygidae</taxon>
        <taxon>Apteryx</taxon>
    </lineage>
</organism>
<reference evidence="1" key="2">
    <citation type="submission" date="2025-09" db="UniProtKB">
        <authorList>
            <consortium name="Ensembl"/>
        </authorList>
    </citation>
    <scope>IDENTIFICATION</scope>
</reference>
<dbReference type="Ensembl" id="ENSAOWT00000009942.1">
    <property type="protein sequence ID" value="ENSAOWP00000008788.1"/>
    <property type="gene ID" value="ENSAOWG00000006023.1"/>
</dbReference>
<dbReference type="Proteomes" id="UP000694424">
    <property type="component" value="Unplaced"/>
</dbReference>
<name>A0A8B9PAD7_APTOW</name>
<protein>
    <submittedName>
        <fullName evidence="1">Uncharacterized protein</fullName>
    </submittedName>
</protein>
<dbReference type="AlphaFoldDB" id="A0A8B9PAD7"/>
<keyword evidence="2" id="KW-1185">Reference proteome</keyword>
<proteinExistence type="predicted"/>
<evidence type="ECO:0000313" key="2">
    <source>
        <dbReference type="Proteomes" id="UP000694424"/>
    </source>
</evidence>
<reference evidence="1" key="1">
    <citation type="submission" date="2025-08" db="UniProtKB">
        <authorList>
            <consortium name="Ensembl"/>
        </authorList>
    </citation>
    <scope>IDENTIFICATION</scope>
</reference>
<accession>A0A8B9PAD7</accession>
<sequence>ANFSNCHPLKLQHQQTVSTRLLPLILNKTSPVVFSSHCALQRLLFLIWQRKAAVKMTFFNNALFPARSPSSASTGYVYPCLSEWQSAAQSIGLG</sequence>